<reference evidence="1 2" key="1">
    <citation type="submission" date="2015-09" db="EMBL/GenBank/DDBJ databases">
        <title>Trachymyrmex zeteki WGS genome.</title>
        <authorList>
            <person name="Nygaard S."/>
            <person name="Hu H."/>
            <person name="Boomsma J."/>
            <person name="Zhang G."/>
        </authorList>
    </citation>
    <scope>NUCLEOTIDE SEQUENCE [LARGE SCALE GENOMIC DNA]</scope>
    <source>
        <strain evidence="1">Tzet28-1</strain>
        <tissue evidence="1">Whole body</tissue>
    </source>
</reference>
<gene>
    <name evidence="1" type="ORF">ALC60_11693</name>
</gene>
<evidence type="ECO:0000313" key="2">
    <source>
        <dbReference type="Proteomes" id="UP000075809"/>
    </source>
</evidence>
<name>A0A151WN06_9HYME</name>
<accession>A0A151WN06</accession>
<organism evidence="1 2">
    <name type="scientific">Mycetomoellerius zeteki</name>
    <dbReference type="NCBI Taxonomy" id="64791"/>
    <lineage>
        <taxon>Eukaryota</taxon>
        <taxon>Metazoa</taxon>
        <taxon>Ecdysozoa</taxon>
        <taxon>Arthropoda</taxon>
        <taxon>Hexapoda</taxon>
        <taxon>Insecta</taxon>
        <taxon>Pterygota</taxon>
        <taxon>Neoptera</taxon>
        <taxon>Endopterygota</taxon>
        <taxon>Hymenoptera</taxon>
        <taxon>Apocrita</taxon>
        <taxon>Aculeata</taxon>
        <taxon>Formicoidea</taxon>
        <taxon>Formicidae</taxon>
        <taxon>Myrmicinae</taxon>
        <taxon>Mycetomoellerius</taxon>
    </lineage>
</organism>
<dbReference type="AlphaFoldDB" id="A0A151WN06"/>
<keyword evidence="2" id="KW-1185">Reference proteome</keyword>
<proteinExistence type="predicted"/>
<feature type="non-terminal residue" evidence="1">
    <location>
        <position position="1"/>
    </location>
</feature>
<dbReference type="Proteomes" id="UP000075809">
    <property type="component" value="Unassembled WGS sequence"/>
</dbReference>
<protein>
    <submittedName>
        <fullName evidence="1">Uncharacterized protein</fullName>
    </submittedName>
</protein>
<evidence type="ECO:0000313" key="1">
    <source>
        <dbReference type="EMBL" id="KYQ49246.1"/>
    </source>
</evidence>
<sequence>NTDNNRLKEGIKSLEHFVSEHQDILITRADKGNSTVIMDSKEYYTKMHKILSDKKTYTNINKDPLNMITKQTHTLLTR</sequence>
<dbReference type="EMBL" id="KQ982924">
    <property type="protein sequence ID" value="KYQ49246.1"/>
    <property type="molecule type" value="Genomic_DNA"/>
</dbReference>